<sequence>MKKSVISLAMLAVVALVPAPVMAQQIESDWSPIDDADASSEPVSQDAAPAKKQGRGQKRAGPRVEITPYIVAQQVLVADLKSGGEVLTYSTVAAGVDASVATRQAEGQISVRYERLIGYDNGIDDQDIITGLARGSLALSRDFSLEAGGIAARTRVDGRGAAPTNLVGNPDNVTQVYSVFGGPTFATQAGSLSINAAYRAGYTKVESADVVVLPAGQQRFDQFDDSFSQLATASVGMQPGDLPFGWAISGSWQREDAGQLDNRFDGKYVRADLTVPVSPTLAVVGGVGYEDIEISERDALRDAGGVPIVGSDGRLVKDSASPRLIAYRQDGLIWDVGVLWRPSPRTSVEARYGRRYGSDIYLGSLSYQPGRDWAVNVSVYDTISGFGGLLNDNLAALPTQFRSTRNPISGDISGCAFGQSGGFCLNDALQNASSAAFRQRGITASMSGTISGWDSGVAVGYNRRKFIASLLGAQAQINGITDENYFAVAYLGRAIDRRTRFESNIYANYFDSGFASAADVLQTGANAALYRQIVRGLSASAAVGLDSFRQEDFDSELTASALLGLRYSF</sequence>
<proteinExistence type="predicted"/>
<feature type="region of interest" description="Disordered" evidence="1">
    <location>
        <begin position="32"/>
        <end position="61"/>
    </location>
</feature>
<evidence type="ECO:0000313" key="3">
    <source>
        <dbReference type="EMBL" id="MVZ97528.1"/>
    </source>
</evidence>
<accession>A0A6I4M4K0</accession>
<evidence type="ECO:0000256" key="1">
    <source>
        <dbReference type="SAM" id="MobiDB-lite"/>
    </source>
</evidence>
<organism evidence="3 4">
    <name type="scientific">Sphingorhabdus profundilacus</name>
    <dbReference type="NCBI Taxonomy" id="2509718"/>
    <lineage>
        <taxon>Bacteria</taxon>
        <taxon>Pseudomonadati</taxon>
        <taxon>Pseudomonadota</taxon>
        <taxon>Alphaproteobacteria</taxon>
        <taxon>Sphingomonadales</taxon>
        <taxon>Sphingomonadaceae</taxon>
        <taxon>Sphingorhabdus</taxon>
    </lineage>
</organism>
<dbReference type="RefSeq" id="WP_160353390.1">
    <property type="nucleotide sequence ID" value="NZ_SDWJ01000001.1"/>
</dbReference>
<feature type="chain" id="PRO_5026246107" description="Preprotein translocase subunit YajC" evidence="2">
    <location>
        <begin position="24"/>
        <end position="569"/>
    </location>
</feature>
<keyword evidence="2" id="KW-0732">Signal</keyword>
<dbReference type="AlphaFoldDB" id="A0A6I4M4K0"/>
<dbReference type="SUPFAM" id="SSF56935">
    <property type="entry name" value="Porins"/>
    <property type="match status" value="1"/>
</dbReference>
<dbReference type="Proteomes" id="UP000471147">
    <property type="component" value="Unassembled WGS sequence"/>
</dbReference>
<comment type="caution">
    <text evidence="3">The sequence shown here is derived from an EMBL/GenBank/DDBJ whole genome shotgun (WGS) entry which is preliminary data.</text>
</comment>
<dbReference type="EMBL" id="SDWJ01000001">
    <property type="protein sequence ID" value="MVZ97528.1"/>
    <property type="molecule type" value="Genomic_DNA"/>
</dbReference>
<protein>
    <recommendedName>
        <fullName evidence="5">Preprotein translocase subunit YajC</fullName>
    </recommendedName>
</protein>
<feature type="signal peptide" evidence="2">
    <location>
        <begin position="1"/>
        <end position="23"/>
    </location>
</feature>
<feature type="compositionally biased region" description="Basic residues" evidence="1">
    <location>
        <begin position="52"/>
        <end position="61"/>
    </location>
</feature>
<dbReference type="OrthoDB" id="7416805at2"/>
<evidence type="ECO:0000313" key="4">
    <source>
        <dbReference type="Proteomes" id="UP000471147"/>
    </source>
</evidence>
<gene>
    <name evidence="3" type="ORF">EUU23_07395</name>
</gene>
<keyword evidence="4" id="KW-1185">Reference proteome</keyword>
<reference evidence="3 4" key="1">
    <citation type="submission" date="2019-01" db="EMBL/GenBank/DDBJ databases">
        <title>Sphingorhabdus lacus sp.nov., isolated from an oligotrophic freshwater lake.</title>
        <authorList>
            <person name="Park M."/>
        </authorList>
    </citation>
    <scope>NUCLEOTIDE SEQUENCE [LARGE SCALE GENOMIC DNA]</scope>
    <source>
        <strain evidence="3 4">IMCC26285</strain>
    </source>
</reference>
<name>A0A6I4M4K0_9SPHN</name>
<evidence type="ECO:0000256" key="2">
    <source>
        <dbReference type="SAM" id="SignalP"/>
    </source>
</evidence>
<evidence type="ECO:0008006" key="5">
    <source>
        <dbReference type="Google" id="ProtNLM"/>
    </source>
</evidence>